<organism evidence="1 2">
    <name type="scientific">Parazoarcus communis SWub3 = DSM 12120</name>
    <dbReference type="NCBI Taxonomy" id="1121029"/>
    <lineage>
        <taxon>Bacteria</taxon>
        <taxon>Pseudomonadati</taxon>
        <taxon>Pseudomonadota</taxon>
        <taxon>Betaproteobacteria</taxon>
        <taxon>Rhodocyclales</taxon>
        <taxon>Zoogloeaceae</taxon>
        <taxon>Parazoarcus</taxon>
    </lineage>
</organism>
<dbReference type="Proteomes" id="UP000248259">
    <property type="component" value="Unassembled WGS sequence"/>
</dbReference>
<sequence length="78" mass="9060">MLSSLIRTRRRDGDHYKFMARGLRLTASTLMVKKHRINKEWEVSCLLLVDGTARTTSLTENVQREAMRLQPQSVPSWS</sequence>
<keyword evidence="2" id="KW-1185">Reference proteome</keyword>
<evidence type="ECO:0000313" key="1">
    <source>
        <dbReference type="EMBL" id="PZA14310.1"/>
    </source>
</evidence>
<gene>
    <name evidence="1" type="ORF">DNK49_22515</name>
</gene>
<accession>A0A323URM6</accession>
<evidence type="ECO:0000313" key="2">
    <source>
        <dbReference type="Proteomes" id="UP000248259"/>
    </source>
</evidence>
<dbReference type="EMBL" id="QKOE01000040">
    <property type="protein sequence ID" value="PZA14310.1"/>
    <property type="molecule type" value="Genomic_DNA"/>
</dbReference>
<proteinExistence type="predicted"/>
<comment type="caution">
    <text evidence="1">The sequence shown here is derived from an EMBL/GenBank/DDBJ whole genome shotgun (WGS) entry which is preliminary data.</text>
</comment>
<protein>
    <submittedName>
        <fullName evidence="1">Uncharacterized protein</fullName>
    </submittedName>
</protein>
<name>A0A323URM6_9RHOO</name>
<dbReference type="AlphaFoldDB" id="A0A323URM6"/>
<reference evidence="1 2" key="1">
    <citation type="submission" date="2018-06" db="EMBL/GenBank/DDBJ databases">
        <title>Azoarcus communis strain SWub3 genome.</title>
        <authorList>
            <person name="Zorraquino Salvo V."/>
            <person name="Toubiana D."/>
            <person name="Blumwald E."/>
        </authorList>
    </citation>
    <scope>NUCLEOTIDE SEQUENCE [LARGE SCALE GENOMIC DNA]</scope>
    <source>
        <strain evidence="1 2">SWub3</strain>
    </source>
</reference>
<dbReference type="OrthoDB" id="9813122at2"/>